<protein>
    <submittedName>
        <fullName evidence="1">Uncharacterized protein</fullName>
    </submittedName>
</protein>
<dbReference type="Proteomes" id="UP000198775">
    <property type="component" value="Unassembled WGS sequence"/>
</dbReference>
<sequence length="29" mass="3560">MTGDAWRPATREEIQQYYTDYFPEKYRSG</sequence>
<evidence type="ECO:0000313" key="2">
    <source>
        <dbReference type="Proteomes" id="UP000198775"/>
    </source>
</evidence>
<gene>
    <name evidence="1" type="ORF">SAMN05216388_11171</name>
</gene>
<organism evidence="1 2">
    <name type="scientific">Halorientalis persicus</name>
    <dbReference type="NCBI Taxonomy" id="1367881"/>
    <lineage>
        <taxon>Archaea</taxon>
        <taxon>Methanobacteriati</taxon>
        <taxon>Methanobacteriota</taxon>
        <taxon>Stenosarchaea group</taxon>
        <taxon>Halobacteria</taxon>
        <taxon>Halobacteriales</taxon>
        <taxon>Haloarculaceae</taxon>
        <taxon>Halorientalis</taxon>
    </lineage>
</organism>
<name>A0A1H8X5D3_9EURY</name>
<dbReference type="EMBL" id="FOCX01000117">
    <property type="protein sequence ID" value="SEP34943.1"/>
    <property type="molecule type" value="Genomic_DNA"/>
</dbReference>
<reference evidence="2" key="1">
    <citation type="submission" date="2016-10" db="EMBL/GenBank/DDBJ databases">
        <authorList>
            <person name="Varghese N."/>
            <person name="Submissions S."/>
        </authorList>
    </citation>
    <scope>NUCLEOTIDE SEQUENCE [LARGE SCALE GENOMIC DNA]</scope>
    <source>
        <strain evidence="2">IBRC-M 10043</strain>
    </source>
</reference>
<feature type="non-terminal residue" evidence="1">
    <location>
        <position position="29"/>
    </location>
</feature>
<keyword evidence="2" id="KW-1185">Reference proteome</keyword>
<proteinExistence type="predicted"/>
<dbReference type="AlphaFoldDB" id="A0A1H8X5D3"/>
<accession>A0A1H8X5D3</accession>
<evidence type="ECO:0000313" key="1">
    <source>
        <dbReference type="EMBL" id="SEP34943.1"/>
    </source>
</evidence>